<keyword evidence="1" id="KW-0677">Repeat</keyword>
<dbReference type="SUPFAM" id="SSF48403">
    <property type="entry name" value="Ankyrin repeat"/>
    <property type="match status" value="1"/>
</dbReference>
<feature type="repeat" description="ANK" evidence="3">
    <location>
        <begin position="435"/>
        <end position="460"/>
    </location>
</feature>
<feature type="repeat" description="ANK" evidence="3">
    <location>
        <begin position="304"/>
        <end position="336"/>
    </location>
</feature>
<dbReference type="SMART" id="SM00248">
    <property type="entry name" value="ANK"/>
    <property type="match status" value="8"/>
</dbReference>
<dbReference type="PROSITE" id="PS50088">
    <property type="entry name" value="ANK_REPEAT"/>
    <property type="match status" value="3"/>
</dbReference>
<evidence type="ECO:0000313" key="5">
    <source>
        <dbReference type="Proteomes" id="UP001610334"/>
    </source>
</evidence>
<dbReference type="PROSITE" id="PS50297">
    <property type="entry name" value="ANK_REP_REGION"/>
    <property type="match status" value="2"/>
</dbReference>
<dbReference type="PANTHER" id="PTHR24173">
    <property type="entry name" value="ANKYRIN REPEAT CONTAINING"/>
    <property type="match status" value="1"/>
</dbReference>
<dbReference type="InterPro" id="IPR002110">
    <property type="entry name" value="Ankyrin_rpt"/>
</dbReference>
<protein>
    <submittedName>
        <fullName evidence="4">Ankyrin repeat-containing domain protein</fullName>
    </submittedName>
</protein>
<proteinExistence type="predicted"/>
<organism evidence="4 5">
    <name type="scientific">Aspergillus granulosus</name>
    <dbReference type="NCBI Taxonomy" id="176169"/>
    <lineage>
        <taxon>Eukaryota</taxon>
        <taxon>Fungi</taxon>
        <taxon>Dikarya</taxon>
        <taxon>Ascomycota</taxon>
        <taxon>Pezizomycotina</taxon>
        <taxon>Eurotiomycetes</taxon>
        <taxon>Eurotiomycetidae</taxon>
        <taxon>Eurotiales</taxon>
        <taxon>Aspergillaceae</taxon>
        <taxon>Aspergillus</taxon>
        <taxon>Aspergillus subgen. Nidulantes</taxon>
    </lineage>
</organism>
<dbReference type="Pfam" id="PF12796">
    <property type="entry name" value="Ank_2"/>
    <property type="match status" value="2"/>
</dbReference>
<gene>
    <name evidence="4" type="ORF">BJX63DRAFT_384512</name>
</gene>
<comment type="caution">
    <text evidence="4">The sequence shown here is derived from an EMBL/GenBank/DDBJ whole genome shotgun (WGS) entry which is preliminary data.</text>
</comment>
<dbReference type="Proteomes" id="UP001610334">
    <property type="component" value="Unassembled WGS sequence"/>
</dbReference>
<accession>A0ABR4HRT8</accession>
<evidence type="ECO:0000256" key="1">
    <source>
        <dbReference type="ARBA" id="ARBA00022737"/>
    </source>
</evidence>
<reference evidence="4 5" key="1">
    <citation type="submission" date="2024-07" db="EMBL/GenBank/DDBJ databases">
        <title>Section-level genome sequencing and comparative genomics of Aspergillus sections Usti and Cavernicolus.</title>
        <authorList>
            <consortium name="Lawrence Berkeley National Laboratory"/>
            <person name="Nybo J.L."/>
            <person name="Vesth T.C."/>
            <person name="Theobald S."/>
            <person name="Frisvad J.C."/>
            <person name="Larsen T.O."/>
            <person name="Kjaerboelling I."/>
            <person name="Rothschild-Mancinelli K."/>
            <person name="Lyhne E.K."/>
            <person name="Kogle M.E."/>
            <person name="Barry K."/>
            <person name="Clum A."/>
            <person name="Na H."/>
            <person name="Ledsgaard L."/>
            <person name="Lin J."/>
            <person name="Lipzen A."/>
            <person name="Kuo A."/>
            <person name="Riley R."/>
            <person name="Mondo S."/>
            <person name="Labutti K."/>
            <person name="Haridas S."/>
            <person name="Pangalinan J."/>
            <person name="Salamov A.A."/>
            <person name="Simmons B.A."/>
            <person name="Magnuson J.K."/>
            <person name="Chen J."/>
            <person name="Drula E."/>
            <person name="Henrissat B."/>
            <person name="Wiebenga A."/>
            <person name="Lubbers R.J."/>
            <person name="Gomes A.C."/>
            <person name="Makela M.R."/>
            <person name="Stajich J."/>
            <person name="Grigoriev I.V."/>
            <person name="Mortensen U.H."/>
            <person name="De Vries R.P."/>
            <person name="Baker S.E."/>
            <person name="Andersen M.R."/>
        </authorList>
    </citation>
    <scope>NUCLEOTIDE SEQUENCE [LARGE SCALE GENOMIC DNA]</scope>
    <source>
        <strain evidence="4 5">CBS 588.65</strain>
    </source>
</reference>
<name>A0ABR4HRT8_9EURO</name>
<dbReference type="PANTHER" id="PTHR24173:SF83">
    <property type="entry name" value="SOCS BOX DOMAIN-CONTAINING PROTEIN"/>
    <property type="match status" value="1"/>
</dbReference>
<feature type="repeat" description="ANK" evidence="3">
    <location>
        <begin position="271"/>
        <end position="303"/>
    </location>
</feature>
<dbReference type="Gene3D" id="1.25.40.20">
    <property type="entry name" value="Ankyrin repeat-containing domain"/>
    <property type="match status" value="2"/>
</dbReference>
<dbReference type="EMBL" id="JBFXLT010000015">
    <property type="protein sequence ID" value="KAL2818072.1"/>
    <property type="molecule type" value="Genomic_DNA"/>
</dbReference>
<keyword evidence="2 3" id="KW-0040">ANK repeat</keyword>
<keyword evidence="5" id="KW-1185">Reference proteome</keyword>
<sequence>MGKPTIMLCSICPTEIIHAILGQATPSWEWGLYWKDREGLMLERENLRWFLNLRLVNKLFDTLVISHFHAAVRSHHLDWYSPLYFEPQTPSIMAMGARLLMTLVGCLAPYPGSNYIAIRWSSCSRLLLTTIICGVDGAVKFFSSSNSSTDNTKVLQGLRASYLSALAAVYVGLLGTKFIFAYSGYPKLEFNALDEERQEWRYIALMAAAYLGRLDDVQSLIASGVDLNPEPAENNSKFIYPPLMAAALGGQKEAVQLLINHGATPAIYTRNKENAIHFAALGGHASLVQFLADLGVAADAENNDLKTPLEWAAGAGHADAVSILLERGAGSNKTRCLVNAVAKGYKGVVSILLQHSEGLDVNTPDYRSFSIDHTPLVVAAEMGRVDIFSMLFAHPDVGRDNPKAFCWALKSGKVEIVRTILDALPNSIQYYMDATGETALQCAAQYGHEELVRFLLTSPACGIPINHKDPFGKSALHRAIDSNNIRIVRAVLEHPDFDVNLVTSPNYRHCALSYTARVRPRSIAIAEAILEHLATDRRSRNMHSHTLLAAASRYRWTELVERLLARDDVEWCGNTILYLSD</sequence>
<dbReference type="InterPro" id="IPR036770">
    <property type="entry name" value="Ankyrin_rpt-contain_sf"/>
</dbReference>
<evidence type="ECO:0000256" key="2">
    <source>
        <dbReference type="ARBA" id="ARBA00023043"/>
    </source>
</evidence>
<evidence type="ECO:0000256" key="3">
    <source>
        <dbReference type="PROSITE-ProRule" id="PRU00023"/>
    </source>
</evidence>
<evidence type="ECO:0000313" key="4">
    <source>
        <dbReference type="EMBL" id="KAL2818072.1"/>
    </source>
</evidence>